<dbReference type="GO" id="GO:0000271">
    <property type="term" value="P:polysaccharide biosynthetic process"/>
    <property type="evidence" value="ECO:0007669"/>
    <property type="project" value="TreeGrafter"/>
</dbReference>
<dbReference type="PIRSF" id="PIRSF000390">
    <property type="entry name" value="PLP_StrS"/>
    <property type="match status" value="1"/>
</dbReference>
<reference evidence="6 7" key="1">
    <citation type="submission" date="2020-08" db="EMBL/GenBank/DDBJ databases">
        <title>Edaphobacter telluris sp. nov. and Acidobacterium dinghuensis sp. nov., two acidobacteria isolated from forest soil.</title>
        <authorList>
            <person name="Fu J."/>
            <person name="Qiu L."/>
        </authorList>
    </citation>
    <scope>NUCLEOTIDE SEQUENCE [LARGE SCALE GENOMIC DNA]</scope>
    <source>
        <strain evidence="6">4Y35</strain>
    </source>
</reference>
<dbReference type="GO" id="GO:0030170">
    <property type="term" value="F:pyridoxal phosphate binding"/>
    <property type="evidence" value="ECO:0007669"/>
    <property type="project" value="TreeGrafter"/>
</dbReference>
<dbReference type="Pfam" id="PF01041">
    <property type="entry name" value="DegT_DnrJ_EryC1"/>
    <property type="match status" value="1"/>
</dbReference>
<dbReference type="CDD" id="cd00616">
    <property type="entry name" value="AHBA_syn"/>
    <property type="match status" value="1"/>
</dbReference>
<dbReference type="InterPro" id="IPR015421">
    <property type="entry name" value="PyrdxlP-dep_Trfase_major"/>
</dbReference>
<proteinExistence type="inferred from homology"/>
<evidence type="ECO:0000256" key="2">
    <source>
        <dbReference type="ARBA" id="ARBA00037999"/>
    </source>
</evidence>
<evidence type="ECO:0000313" key="6">
    <source>
        <dbReference type="EMBL" id="QNI33484.1"/>
    </source>
</evidence>
<dbReference type="RefSeq" id="WP_186744950.1">
    <property type="nucleotide sequence ID" value="NZ_CP060394.1"/>
</dbReference>
<gene>
    <name evidence="6" type="ORF">H7849_05920</name>
</gene>
<dbReference type="PANTHER" id="PTHR30244:SF36">
    <property type="entry name" value="3-OXO-GLUCOSE-6-PHOSPHATE:GLUTAMATE AMINOTRANSFERASE"/>
    <property type="match status" value="1"/>
</dbReference>
<dbReference type="SUPFAM" id="SSF53383">
    <property type="entry name" value="PLP-dependent transferases"/>
    <property type="match status" value="1"/>
</dbReference>
<keyword evidence="6" id="KW-0808">Transferase</keyword>
<name>A0A7G8BLR4_9BACT</name>
<evidence type="ECO:0000256" key="1">
    <source>
        <dbReference type="ARBA" id="ARBA00022898"/>
    </source>
</evidence>
<keyword evidence="7" id="KW-1185">Reference proteome</keyword>
<evidence type="ECO:0000313" key="7">
    <source>
        <dbReference type="Proteomes" id="UP000515312"/>
    </source>
</evidence>
<feature type="modified residue" description="N6-(pyridoxal phosphate)lysine" evidence="4">
    <location>
        <position position="213"/>
    </location>
</feature>
<dbReference type="PANTHER" id="PTHR30244">
    <property type="entry name" value="TRANSAMINASE"/>
    <property type="match status" value="1"/>
</dbReference>
<protein>
    <submittedName>
        <fullName evidence="6">DegT/DnrJ/EryC1/StrS family aminotransferase</fullName>
    </submittedName>
</protein>
<dbReference type="InterPro" id="IPR015422">
    <property type="entry name" value="PyrdxlP-dep_Trfase_small"/>
</dbReference>
<dbReference type="GO" id="GO:0008483">
    <property type="term" value="F:transaminase activity"/>
    <property type="evidence" value="ECO:0007669"/>
    <property type="project" value="UniProtKB-KW"/>
</dbReference>
<evidence type="ECO:0000256" key="5">
    <source>
        <dbReference type="RuleBase" id="RU004508"/>
    </source>
</evidence>
<accession>A0A7G8BLR4</accession>
<dbReference type="Gene3D" id="3.90.1150.10">
    <property type="entry name" value="Aspartate Aminotransferase, domain 1"/>
    <property type="match status" value="1"/>
</dbReference>
<evidence type="ECO:0000256" key="4">
    <source>
        <dbReference type="PIRSR" id="PIRSR000390-2"/>
    </source>
</evidence>
<keyword evidence="6" id="KW-0032">Aminotransferase</keyword>
<feature type="active site" description="Proton acceptor" evidence="3">
    <location>
        <position position="213"/>
    </location>
</feature>
<comment type="similarity">
    <text evidence="2 5">Belongs to the DegT/DnrJ/EryC1 family.</text>
</comment>
<organism evidence="6 7">
    <name type="scientific">Alloacidobacterium dinghuense</name>
    <dbReference type="NCBI Taxonomy" id="2763107"/>
    <lineage>
        <taxon>Bacteria</taxon>
        <taxon>Pseudomonadati</taxon>
        <taxon>Acidobacteriota</taxon>
        <taxon>Terriglobia</taxon>
        <taxon>Terriglobales</taxon>
        <taxon>Acidobacteriaceae</taxon>
        <taxon>Alloacidobacterium</taxon>
    </lineage>
</organism>
<evidence type="ECO:0000256" key="3">
    <source>
        <dbReference type="PIRSR" id="PIRSR000390-1"/>
    </source>
</evidence>
<dbReference type="EMBL" id="CP060394">
    <property type="protein sequence ID" value="QNI33484.1"/>
    <property type="molecule type" value="Genomic_DNA"/>
</dbReference>
<dbReference type="AlphaFoldDB" id="A0A7G8BLR4"/>
<dbReference type="InterPro" id="IPR015424">
    <property type="entry name" value="PyrdxlP-dep_Trfase"/>
</dbReference>
<sequence>MPSNENIPFLDLVTPHVELEQELTGVFRRALYTAGFIGGPMVEEFESSFAAFCDTKDSIAISSGTDALRFALMACGVQQGDVVVTVPHTFIATTEAISQAGAVPEFVDIDEQTYNMSVERLREFLEEKCTRDASGNLISRRSHRPVTAIVPVHLYGQMADMDPILSMAEQYGLTVVEDACQAHGAKYFSAKHNRWMTAGSMGRAAAFSFYPGKNLGACGEAGAVTTNDAEIAAKIRMLRDHGQAKKYYHDVEGYNGRLDAIQAGLLKIKLRRLSEWNALRCKHAGEYNRLLSDVDTLICPSEPSWSRAVYHLYVVRTAERDKLIRHLNDARIGTGIHYPVPLHLQKAYRWFGYQRGDFPVTECAAAEIVSLPMFPQLTADQQARVAAEVCVFAAESHCAQPESARDLSEPQTLIV</sequence>
<dbReference type="Proteomes" id="UP000515312">
    <property type="component" value="Chromosome"/>
</dbReference>
<dbReference type="KEGG" id="adin:H7849_05920"/>
<keyword evidence="1 4" id="KW-0663">Pyridoxal phosphate</keyword>
<dbReference type="InterPro" id="IPR000653">
    <property type="entry name" value="DegT/StrS_aminotransferase"/>
</dbReference>
<dbReference type="Gene3D" id="3.40.640.10">
    <property type="entry name" value="Type I PLP-dependent aspartate aminotransferase-like (Major domain)"/>
    <property type="match status" value="1"/>
</dbReference>